<feature type="compositionally biased region" description="Basic residues" evidence="1">
    <location>
        <begin position="221"/>
        <end position="232"/>
    </location>
</feature>
<dbReference type="EMBL" id="CP061800">
    <property type="protein sequence ID" value="QTA87756.1"/>
    <property type="molecule type" value="Genomic_DNA"/>
</dbReference>
<protein>
    <submittedName>
        <fullName evidence="2">Peptidase U32 domain-containing protein</fullName>
    </submittedName>
</protein>
<gene>
    <name evidence="2" type="ORF">dnm_037930</name>
</gene>
<sequence length="688" mass="77951">MTKKHVPFILAPAGNKASFLAALAAGADAVYCGLKSFSARMEAKNFSAEELTSLTQLAHKKKTKVYVALNSLMKTEDLDEAGKLLLRLNRRVKPDALIIQDMSLLQLAEQTGFSGEIHLSTLAAVSFPRAMELIQKNMRPGIDCVVLPRELNIDEIKLMAQACPEGPDLEVFVHGALCYGVSGRCYWSSYLGGRSGLRGRCVQPCRRLYTQNDQSSSSFRERKKVSPGKREKKKEDQAQKFFSCQDLSLDVLIKVLLSVPRVRAWKIEGRKKGPHYVYYTVKAYQILRDHGNDPQMKKTALGLLSQALGRPGTHYYFLPQRPQNPIDIKRQTGSGLFIGRVKGTKQNPYINAREELLSGDVLRIGYEGESGHSIHRVGKYVPKGGQLHLKFSSSKKGSYAAPVFLTDRREKALEEMLSELEKEVIETPQIAPLNFHARFPRVSPKKLATLEIRVRREFGKEKFKGQTDGVWLSPNSNPRVPISKFQSVWWWLPPVIWPEEEEKWKAMIAFVLEKGGQNFVLNSPWQMAFFSGFGQRHGKKKKNLNLWAGPFCNITNVLAVRAMSLMGFSGVIVSPELSGKDYLQLPKHSVLPLGIVIWGNWPLCVSRIPLENLKTDRPFTSPKGEDAWIKEYDANIWIYPNWKMDIKTQKNRLHKAGYSLFVHLVEPVPETVKLKRRPGVWNWDLKLL</sequence>
<dbReference type="KEGG" id="dmm:dnm_037930"/>
<proteinExistence type="predicted"/>
<evidence type="ECO:0000313" key="2">
    <source>
        <dbReference type="EMBL" id="QTA87756.1"/>
    </source>
</evidence>
<keyword evidence="3" id="KW-1185">Reference proteome</keyword>
<evidence type="ECO:0000256" key="1">
    <source>
        <dbReference type="SAM" id="MobiDB-lite"/>
    </source>
</evidence>
<name>A0A975BLQ2_9BACT</name>
<reference evidence="2" key="1">
    <citation type="journal article" date="2021" name="Microb. Physiol.">
        <title>Proteogenomic Insights into the Physiology of Marine, Sulfate-Reducing, Filamentous Desulfonema limicola and Desulfonema magnum.</title>
        <authorList>
            <person name="Schnaars V."/>
            <person name="Wohlbrand L."/>
            <person name="Scheve S."/>
            <person name="Hinrichs C."/>
            <person name="Reinhardt R."/>
            <person name="Rabus R."/>
        </authorList>
    </citation>
    <scope>NUCLEOTIDE SEQUENCE</scope>
    <source>
        <strain evidence="2">4be13</strain>
    </source>
</reference>
<dbReference type="Proteomes" id="UP000663722">
    <property type="component" value="Chromosome"/>
</dbReference>
<feature type="region of interest" description="Disordered" evidence="1">
    <location>
        <begin position="213"/>
        <end position="237"/>
    </location>
</feature>
<accession>A0A975BLQ2</accession>
<dbReference type="AlphaFoldDB" id="A0A975BLQ2"/>
<dbReference type="Pfam" id="PF01136">
    <property type="entry name" value="Peptidase_U32"/>
    <property type="match status" value="1"/>
</dbReference>
<dbReference type="PANTHER" id="PTHR30217">
    <property type="entry name" value="PEPTIDASE U32 FAMILY"/>
    <property type="match status" value="1"/>
</dbReference>
<dbReference type="PANTHER" id="PTHR30217:SF10">
    <property type="entry name" value="23S RRNA 5-HYDROXYCYTIDINE C2501 SYNTHASE"/>
    <property type="match status" value="1"/>
</dbReference>
<evidence type="ECO:0000313" key="3">
    <source>
        <dbReference type="Proteomes" id="UP000663722"/>
    </source>
</evidence>
<dbReference type="RefSeq" id="WP_207682817.1">
    <property type="nucleotide sequence ID" value="NZ_CP061800.1"/>
</dbReference>
<organism evidence="2 3">
    <name type="scientific">Desulfonema magnum</name>
    <dbReference type="NCBI Taxonomy" id="45655"/>
    <lineage>
        <taxon>Bacteria</taxon>
        <taxon>Pseudomonadati</taxon>
        <taxon>Thermodesulfobacteriota</taxon>
        <taxon>Desulfobacteria</taxon>
        <taxon>Desulfobacterales</taxon>
        <taxon>Desulfococcaceae</taxon>
        <taxon>Desulfonema</taxon>
    </lineage>
</organism>
<dbReference type="InterPro" id="IPR001539">
    <property type="entry name" value="Peptidase_U32"/>
</dbReference>
<dbReference type="InterPro" id="IPR051454">
    <property type="entry name" value="RNA/ubiquinone_mod_enzymes"/>
</dbReference>